<dbReference type="EMBL" id="NHYE01005647">
    <property type="protein sequence ID" value="PPQ65713.1"/>
    <property type="molecule type" value="Genomic_DNA"/>
</dbReference>
<dbReference type="OrthoDB" id="3067340at2759"/>
<reference evidence="1 2" key="1">
    <citation type="journal article" date="2018" name="Evol. Lett.">
        <title>Horizontal gene cluster transfer increased hallucinogenic mushroom diversity.</title>
        <authorList>
            <person name="Reynolds H.T."/>
            <person name="Vijayakumar V."/>
            <person name="Gluck-Thaler E."/>
            <person name="Korotkin H.B."/>
            <person name="Matheny P.B."/>
            <person name="Slot J.C."/>
        </authorList>
    </citation>
    <scope>NUCLEOTIDE SEQUENCE [LARGE SCALE GENOMIC DNA]</scope>
    <source>
        <strain evidence="1 2">SRW20</strain>
    </source>
</reference>
<evidence type="ECO:0000313" key="1">
    <source>
        <dbReference type="EMBL" id="PPQ65713.1"/>
    </source>
</evidence>
<keyword evidence="2" id="KW-1185">Reference proteome</keyword>
<organism evidence="1 2">
    <name type="scientific">Gymnopilus dilepis</name>
    <dbReference type="NCBI Taxonomy" id="231916"/>
    <lineage>
        <taxon>Eukaryota</taxon>
        <taxon>Fungi</taxon>
        <taxon>Dikarya</taxon>
        <taxon>Basidiomycota</taxon>
        <taxon>Agaricomycotina</taxon>
        <taxon>Agaricomycetes</taxon>
        <taxon>Agaricomycetidae</taxon>
        <taxon>Agaricales</taxon>
        <taxon>Agaricineae</taxon>
        <taxon>Hymenogastraceae</taxon>
        <taxon>Gymnopilus</taxon>
    </lineage>
</organism>
<sequence length="238" mass="27220">MLPNVARQRFFRLARIFDLGDVDTLKQEMDEASCIISGSAALYVLHPHSFIPNDLDFYCPESSAPDIQYALFQRGYTDHEDQTRESHYPPPTIIAVHRYRKRGVRRSINLVVTRSENPLTAVVEFHSTLVMNAITADGILCLYPMLTLSGLGVITVDTPAARRCFEKYRDRGFRFSNSFWSHNCGLSVYCRKTWRSIRGNHVLGIPFSDDDTVMTIVRKFAPFRWRLPPLPNVTTTSS</sequence>
<proteinExistence type="predicted"/>
<gene>
    <name evidence="1" type="ORF">CVT26_000331</name>
</gene>
<name>A0A409VHG8_9AGAR</name>
<comment type="caution">
    <text evidence="1">The sequence shown here is derived from an EMBL/GenBank/DDBJ whole genome shotgun (WGS) entry which is preliminary data.</text>
</comment>
<dbReference type="AlphaFoldDB" id="A0A409VHG8"/>
<protein>
    <submittedName>
        <fullName evidence="1">Uncharacterized protein</fullName>
    </submittedName>
</protein>
<evidence type="ECO:0000313" key="2">
    <source>
        <dbReference type="Proteomes" id="UP000284706"/>
    </source>
</evidence>
<accession>A0A409VHG8</accession>
<dbReference type="InParanoid" id="A0A409VHG8"/>
<dbReference type="Proteomes" id="UP000284706">
    <property type="component" value="Unassembled WGS sequence"/>
</dbReference>